<protein>
    <submittedName>
        <fullName evidence="2">Uncharacterized protein</fullName>
    </submittedName>
</protein>
<evidence type="ECO:0000256" key="1">
    <source>
        <dbReference type="SAM" id="MobiDB-lite"/>
    </source>
</evidence>
<dbReference type="AlphaFoldDB" id="A0A239VVX3"/>
<dbReference type="STRING" id="1121387.GCA_000429885_00699"/>
<proteinExistence type="predicted"/>
<reference evidence="2 3" key="1">
    <citation type="submission" date="2017-06" db="EMBL/GenBank/DDBJ databases">
        <authorList>
            <consortium name="Pathogen Informatics"/>
        </authorList>
    </citation>
    <scope>NUCLEOTIDE SEQUENCE [LARGE SCALE GENOMIC DNA]</scope>
    <source>
        <strain evidence="2 3">NCTC13039</strain>
    </source>
</reference>
<evidence type="ECO:0000313" key="2">
    <source>
        <dbReference type="EMBL" id="SNV25890.1"/>
    </source>
</evidence>
<feature type="region of interest" description="Disordered" evidence="1">
    <location>
        <begin position="21"/>
        <end position="46"/>
    </location>
</feature>
<name>A0A239VVX3_9MICO</name>
<evidence type="ECO:0000313" key="3">
    <source>
        <dbReference type="Proteomes" id="UP000242637"/>
    </source>
</evidence>
<dbReference type="EMBL" id="LT906453">
    <property type="protein sequence ID" value="SNV25890.1"/>
    <property type="molecule type" value="Genomic_DNA"/>
</dbReference>
<dbReference type="Proteomes" id="UP000242637">
    <property type="component" value="Chromosome 1"/>
</dbReference>
<organism evidence="2 3">
    <name type="scientific">Dermatophilus congolensis</name>
    <dbReference type="NCBI Taxonomy" id="1863"/>
    <lineage>
        <taxon>Bacteria</taxon>
        <taxon>Bacillati</taxon>
        <taxon>Actinomycetota</taxon>
        <taxon>Actinomycetes</taxon>
        <taxon>Micrococcales</taxon>
        <taxon>Dermatophilaceae</taxon>
        <taxon>Dermatophilus</taxon>
    </lineage>
</organism>
<sequence length="104" mass="11653">MPTTNHAAWEAALTQMEDELNAHEADVRNGSTTPVAPWEPPENLGDLPPELADRAHHLIERINLLSTFVKYQLQALDADREHARRQEHKSTLNHAVAVFLDASV</sequence>
<dbReference type="RefSeq" id="WP_028326757.1">
    <property type="nucleotide sequence ID" value="NZ_LT906453.1"/>
</dbReference>
<dbReference type="KEGG" id="dco:SAMEA4475696_2337"/>
<accession>A0A239VVX3</accession>
<dbReference type="OrthoDB" id="5147754at2"/>
<gene>
    <name evidence="2" type="ORF">SAMEA4475696_02337</name>
</gene>
<dbReference type="GeneID" id="63460490"/>
<keyword evidence="3" id="KW-1185">Reference proteome</keyword>